<sequence>MSTTLLFVHSPVVGPSTWAYTAEVLHENGFSCVAPDLTAVATMDHPYYPKYAMTAAAAVDGTSNPVVVVGHSAAGALLPAIAEAVGDRTSGAVFVDAMLPQPGRSWFDTAPPGLEAQLRGLADHGLLPPWHEWFPPGSLEALVPDSARRRGLIAEIPRLPVAYFDEPAPPARLAESVACAFLRLGPPFDPAADKAERLGWWVARRDWDHLRMLSDPSAVADLIAQALRQIGE</sequence>
<dbReference type="InterPro" id="IPR029058">
    <property type="entry name" value="AB_hydrolase_fold"/>
</dbReference>
<dbReference type="GO" id="GO:0016787">
    <property type="term" value="F:hydrolase activity"/>
    <property type="evidence" value="ECO:0007669"/>
    <property type="project" value="UniProtKB-KW"/>
</dbReference>
<proteinExistence type="predicted"/>
<dbReference type="EMBL" id="QJJU01000012">
    <property type="protein sequence ID" value="PXX06959.1"/>
    <property type="molecule type" value="Genomic_DNA"/>
</dbReference>
<dbReference type="Proteomes" id="UP000247781">
    <property type="component" value="Unassembled WGS sequence"/>
</dbReference>
<accession>A0A318HE84</accession>
<dbReference type="Gene3D" id="3.40.50.1820">
    <property type="entry name" value="alpha/beta hydrolase"/>
    <property type="match status" value="1"/>
</dbReference>
<reference evidence="3" key="1">
    <citation type="submission" date="2018-05" db="EMBL/GenBank/DDBJ databases">
        <authorList>
            <person name="Deangelis K."/>
            <person name="Huntemann M."/>
            <person name="Clum A."/>
            <person name="Pillay M."/>
            <person name="Palaniappan K."/>
            <person name="Varghese N."/>
            <person name="Mikhailova N."/>
            <person name="Stamatis D."/>
            <person name="Reddy T."/>
            <person name="Daum C."/>
            <person name="Shapiro N."/>
            <person name="Ivanova N."/>
            <person name="Kyrpides N."/>
            <person name="Woyke T."/>
        </authorList>
    </citation>
    <scope>NUCLEOTIDE SEQUENCE [LARGE SCALE GENOMIC DNA]</scope>
    <source>
        <strain evidence="3">GAS496</strain>
    </source>
</reference>
<organism evidence="2 3">
    <name type="scientific">Mycolicibacterium moriokaense</name>
    <dbReference type="NCBI Taxonomy" id="39691"/>
    <lineage>
        <taxon>Bacteria</taxon>
        <taxon>Bacillati</taxon>
        <taxon>Actinomycetota</taxon>
        <taxon>Actinomycetes</taxon>
        <taxon>Mycobacteriales</taxon>
        <taxon>Mycobacteriaceae</taxon>
        <taxon>Mycolicibacterium</taxon>
    </lineage>
</organism>
<dbReference type="RefSeq" id="WP_110317646.1">
    <property type="nucleotide sequence ID" value="NZ_QJJU01000012.1"/>
</dbReference>
<evidence type="ECO:0000259" key="1">
    <source>
        <dbReference type="Pfam" id="PF12697"/>
    </source>
</evidence>
<name>A0A318HE84_9MYCO</name>
<dbReference type="SUPFAM" id="SSF53474">
    <property type="entry name" value="alpha/beta-Hydrolases"/>
    <property type="match status" value="1"/>
</dbReference>
<evidence type="ECO:0000313" key="3">
    <source>
        <dbReference type="Proteomes" id="UP000247781"/>
    </source>
</evidence>
<dbReference type="Pfam" id="PF12697">
    <property type="entry name" value="Abhydrolase_6"/>
    <property type="match status" value="1"/>
</dbReference>
<dbReference type="InterPro" id="IPR000073">
    <property type="entry name" value="AB_hydrolase_1"/>
</dbReference>
<comment type="caution">
    <text evidence="2">The sequence shown here is derived from an EMBL/GenBank/DDBJ whole genome shotgun (WGS) entry which is preliminary data.</text>
</comment>
<evidence type="ECO:0000313" key="2">
    <source>
        <dbReference type="EMBL" id="PXX06959.1"/>
    </source>
</evidence>
<gene>
    <name evidence="2" type="ORF">C8E89_112170</name>
</gene>
<dbReference type="OrthoDB" id="2972445at2"/>
<feature type="domain" description="AB hydrolase-1" evidence="1">
    <location>
        <begin position="5"/>
        <end position="221"/>
    </location>
</feature>
<keyword evidence="2" id="KW-0378">Hydrolase</keyword>
<dbReference type="AlphaFoldDB" id="A0A318HE84"/>
<reference evidence="2 3" key="2">
    <citation type="submission" date="2018-06" db="EMBL/GenBank/DDBJ databases">
        <title>Sequencing of bacterial isolates from soil warming experiment in Harvard Forest, Massachusetts, USA.</title>
        <authorList>
            <person name="Deangelis K.PhD."/>
        </authorList>
    </citation>
    <scope>NUCLEOTIDE SEQUENCE [LARGE SCALE GENOMIC DNA]</scope>
    <source>
        <strain evidence="2 3">GAS496</strain>
    </source>
</reference>
<keyword evidence="3" id="KW-1185">Reference proteome</keyword>
<protein>
    <submittedName>
        <fullName evidence="2">Alpha/beta hydrolase family protein</fullName>
    </submittedName>
</protein>